<dbReference type="AlphaFoldDB" id="A0A5E6MCJ6"/>
<dbReference type="GO" id="GO:0015562">
    <property type="term" value="F:efflux transmembrane transporter activity"/>
    <property type="evidence" value="ECO:0007669"/>
    <property type="project" value="InterPro"/>
</dbReference>
<evidence type="ECO:0000256" key="3">
    <source>
        <dbReference type="SAM" id="MobiDB-lite"/>
    </source>
</evidence>
<dbReference type="Proteomes" id="UP000334923">
    <property type="component" value="Unassembled WGS sequence"/>
</dbReference>
<keyword evidence="2" id="KW-0449">Lipoprotein</keyword>
<protein>
    <submittedName>
        <fullName evidence="4">Outer membrane protein OprM</fullName>
    </submittedName>
</protein>
<dbReference type="Gene3D" id="1.20.1600.10">
    <property type="entry name" value="Outer membrane efflux proteins (OEP)"/>
    <property type="match status" value="1"/>
</dbReference>
<keyword evidence="2" id="KW-0812">Transmembrane</keyword>
<dbReference type="Gene3D" id="2.20.200.10">
    <property type="entry name" value="Outer membrane efflux proteins (OEP)"/>
    <property type="match status" value="1"/>
</dbReference>
<dbReference type="NCBIfam" id="TIGR01845">
    <property type="entry name" value="outer_NodT"/>
    <property type="match status" value="1"/>
</dbReference>
<keyword evidence="2" id="KW-0472">Membrane</keyword>
<keyword evidence="2" id="KW-0564">Palmitate</keyword>
<evidence type="ECO:0000256" key="2">
    <source>
        <dbReference type="RuleBase" id="RU362097"/>
    </source>
</evidence>
<gene>
    <name evidence="4" type="primary">oprM</name>
    <name evidence="4" type="ORF">MAMT_01475</name>
</gene>
<dbReference type="GO" id="GO:0005886">
    <property type="term" value="C:plasma membrane"/>
    <property type="evidence" value="ECO:0007669"/>
    <property type="project" value="UniProtKB-SubCell"/>
</dbReference>
<comment type="subcellular location">
    <subcellularLocation>
        <location evidence="2">Cell membrane</location>
        <topology evidence="2">Lipid-anchor</topology>
    </subcellularLocation>
</comment>
<organism evidence="4 5">
    <name type="scientific">Methylacidimicrobium tartarophylax</name>
    <dbReference type="NCBI Taxonomy" id="1041768"/>
    <lineage>
        <taxon>Bacteria</taxon>
        <taxon>Pseudomonadati</taxon>
        <taxon>Verrucomicrobiota</taxon>
        <taxon>Methylacidimicrobium</taxon>
    </lineage>
</organism>
<evidence type="ECO:0000256" key="1">
    <source>
        <dbReference type="ARBA" id="ARBA00007613"/>
    </source>
</evidence>
<dbReference type="SUPFAM" id="SSF56954">
    <property type="entry name" value="Outer membrane efflux proteins (OEP)"/>
    <property type="match status" value="1"/>
</dbReference>
<evidence type="ECO:0000313" key="5">
    <source>
        <dbReference type="Proteomes" id="UP000334923"/>
    </source>
</evidence>
<dbReference type="InterPro" id="IPR010131">
    <property type="entry name" value="MdtP/NodT-like"/>
</dbReference>
<comment type="similarity">
    <text evidence="1 2">Belongs to the outer membrane factor (OMF) (TC 1.B.17) family.</text>
</comment>
<sequence length="448" mass="49639">MYRDPELDQLEAASLTANPTLGEAFARILQARAEVLGVKAMFYPTLDFTPWLKSVSNAAQGQWPVPPFPRQLDPWAAVGDTNYEFALWQQIPKLRVAKEQAKAVQAAYEEIRLSLTSEVAQNYYLLRQIDLEISILDQIIGQFDKDLRLTQERTKLGLGQQLDVVRARSQLEQVRGERDGLRWSRTKAENSLAALTGKSASGFSLPFRPLSGEPPAIIQGVPSELLERRPDIARAERLMAEANAQIGVARAAFYPSLYLSGFGGFQSLFFNTLMTLHNAYWAAGPLIDVPIFEGGMLIASLNAAKAGYWVTVQEYRKVVLDAFREVEDYLSGIRILSDQQQRFAAAVVASERQVDMTLDRFRRGLGNYFEIVQANKELLTSRRDDAKTLGERFVLTALLVKGLGGGWEDSSFRPLPPKAMPLGQNSSGQGAAVSTAALDRGALVPEKK</sequence>
<keyword evidence="5" id="KW-1185">Reference proteome</keyword>
<keyword evidence="2" id="KW-1134">Transmembrane beta strand</keyword>
<accession>A0A5E6MCJ6</accession>
<name>A0A5E6MCJ6_9BACT</name>
<dbReference type="PANTHER" id="PTHR30203:SF33">
    <property type="entry name" value="BLR4455 PROTEIN"/>
    <property type="match status" value="1"/>
</dbReference>
<dbReference type="EMBL" id="CABFVA020000078">
    <property type="protein sequence ID" value="VVM06968.1"/>
    <property type="molecule type" value="Genomic_DNA"/>
</dbReference>
<dbReference type="InterPro" id="IPR003423">
    <property type="entry name" value="OMP_efflux"/>
</dbReference>
<reference evidence="4 5" key="1">
    <citation type="submission" date="2019-09" db="EMBL/GenBank/DDBJ databases">
        <authorList>
            <person name="Cremers G."/>
        </authorList>
    </citation>
    <scope>NUCLEOTIDE SEQUENCE [LARGE SCALE GENOMIC DNA]</scope>
    <source>
        <strain evidence="4">4A</strain>
    </source>
</reference>
<dbReference type="PANTHER" id="PTHR30203">
    <property type="entry name" value="OUTER MEMBRANE CATION EFFLUX PROTEIN"/>
    <property type="match status" value="1"/>
</dbReference>
<evidence type="ECO:0000313" key="4">
    <source>
        <dbReference type="EMBL" id="VVM06968.1"/>
    </source>
</evidence>
<dbReference type="Pfam" id="PF02321">
    <property type="entry name" value="OEP"/>
    <property type="match status" value="2"/>
</dbReference>
<feature type="region of interest" description="Disordered" evidence="3">
    <location>
        <begin position="414"/>
        <end position="448"/>
    </location>
</feature>
<proteinExistence type="inferred from homology"/>